<evidence type="ECO:0000313" key="2">
    <source>
        <dbReference type="Proteomes" id="UP001165121"/>
    </source>
</evidence>
<keyword evidence="2" id="KW-1185">Reference proteome</keyword>
<gene>
    <name evidence="1" type="ORF">Pfra01_002002900</name>
</gene>
<name>A0A9W7D3Y4_9STRA</name>
<reference evidence="1" key="1">
    <citation type="submission" date="2023-04" db="EMBL/GenBank/DDBJ databases">
        <title>Phytophthora fragariaefolia NBRC 109709.</title>
        <authorList>
            <person name="Ichikawa N."/>
            <person name="Sato H."/>
            <person name="Tonouchi N."/>
        </authorList>
    </citation>
    <scope>NUCLEOTIDE SEQUENCE</scope>
    <source>
        <strain evidence="1">NBRC 109709</strain>
    </source>
</reference>
<dbReference type="Proteomes" id="UP001165121">
    <property type="component" value="Unassembled WGS sequence"/>
</dbReference>
<proteinExistence type="predicted"/>
<dbReference type="EMBL" id="BSXT01002667">
    <property type="protein sequence ID" value="GMF50270.1"/>
    <property type="molecule type" value="Genomic_DNA"/>
</dbReference>
<comment type="caution">
    <text evidence="1">The sequence shown here is derived from an EMBL/GenBank/DDBJ whole genome shotgun (WGS) entry which is preliminary data.</text>
</comment>
<protein>
    <submittedName>
        <fullName evidence="1">Unnamed protein product</fullName>
    </submittedName>
</protein>
<dbReference type="PANTHER" id="PTHR11439:SF483">
    <property type="entry name" value="PEPTIDE SYNTHASE GLIP-LIKE, PUTATIVE (AFU_ORTHOLOGUE AFUA_3G12920)-RELATED"/>
    <property type="match status" value="1"/>
</dbReference>
<dbReference type="CDD" id="cd09272">
    <property type="entry name" value="RNase_HI_RT_Ty1"/>
    <property type="match status" value="1"/>
</dbReference>
<accession>A0A9W7D3Y4</accession>
<dbReference type="AlphaFoldDB" id="A0A9W7D3Y4"/>
<sequence length="169" mass="18799">MQTSWNYWSAPECQSVDRPKHQWQDDSTQVTMQLHATRHHYGGDNLSSSRLTAHHEALASRQTPTTIPEGTADTGLSYQYRNDSREPCNPIMYTDADWAKAQNDATSTSGGVLLLNGMPVAWYSKKQTTVALSTAEAEYIAGGTAIRDCLWIRQLLDELGLRDLANPVT</sequence>
<dbReference type="PANTHER" id="PTHR11439">
    <property type="entry name" value="GAG-POL-RELATED RETROTRANSPOSON"/>
    <property type="match status" value="1"/>
</dbReference>
<organism evidence="1 2">
    <name type="scientific">Phytophthora fragariaefolia</name>
    <dbReference type="NCBI Taxonomy" id="1490495"/>
    <lineage>
        <taxon>Eukaryota</taxon>
        <taxon>Sar</taxon>
        <taxon>Stramenopiles</taxon>
        <taxon>Oomycota</taxon>
        <taxon>Peronosporomycetes</taxon>
        <taxon>Peronosporales</taxon>
        <taxon>Peronosporaceae</taxon>
        <taxon>Phytophthora</taxon>
    </lineage>
</organism>
<dbReference type="OrthoDB" id="128794at2759"/>
<evidence type="ECO:0000313" key="1">
    <source>
        <dbReference type="EMBL" id="GMF50270.1"/>
    </source>
</evidence>